<proteinExistence type="predicted"/>
<dbReference type="InterPro" id="IPR025428">
    <property type="entry name" value="Spore_YhaL"/>
</dbReference>
<protein>
    <submittedName>
        <fullName evidence="2">SigE-dependent sporulation protein</fullName>
    </submittedName>
</protein>
<dbReference type="Proteomes" id="UP000257143">
    <property type="component" value="Unassembled WGS sequence"/>
</dbReference>
<organism evidence="2 3">
    <name type="scientific">Oceanobacillus arenosus</name>
    <dbReference type="NCBI Taxonomy" id="1229153"/>
    <lineage>
        <taxon>Bacteria</taxon>
        <taxon>Bacillati</taxon>
        <taxon>Bacillota</taxon>
        <taxon>Bacilli</taxon>
        <taxon>Bacillales</taxon>
        <taxon>Bacillaceae</taxon>
        <taxon>Oceanobacillus</taxon>
    </lineage>
</organism>
<dbReference type="AlphaFoldDB" id="A0A3D8PQD9"/>
<keyword evidence="1" id="KW-1133">Transmembrane helix</keyword>
<evidence type="ECO:0000313" key="3">
    <source>
        <dbReference type="Proteomes" id="UP000257143"/>
    </source>
</evidence>
<keyword evidence="1" id="KW-0472">Membrane</keyword>
<accession>A0A3D8PQD9</accession>
<feature type="transmembrane region" description="Helical" evidence="1">
    <location>
        <begin position="6"/>
        <end position="24"/>
    </location>
</feature>
<evidence type="ECO:0000313" key="2">
    <source>
        <dbReference type="EMBL" id="RDW18184.1"/>
    </source>
</evidence>
<dbReference type="EMBL" id="PIOC01000017">
    <property type="protein sequence ID" value="RDW18184.1"/>
    <property type="molecule type" value="Genomic_DNA"/>
</dbReference>
<name>A0A3D8PQD9_9BACI</name>
<comment type="caution">
    <text evidence="2">The sequence shown here is derived from an EMBL/GenBank/DDBJ whole genome shotgun (WGS) entry which is preliminary data.</text>
</comment>
<keyword evidence="3" id="KW-1185">Reference proteome</keyword>
<keyword evidence="1" id="KW-0812">Transmembrane</keyword>
<evidence type="ECO:0000256" key="1">
    <source>
        <dbReference type="SAM" id="Phobius"/>
    </source>
</evidence>
<reference evidence="3" key="1">
    <citation type="submission" date="2017-11" db="EMBL/GenBank/DDBJ databases">
        <authorList>
            <person name="Zhu W."/>
        </authorList>
    </citation>
    <scope>NUCLEOTIDE SEQUENCE [LARGE SCALE GENOMIC DNA]</scope>
    <source>
        <strain evidence="3">CAU 1183</strain>
    </source>
</reference>
<sequence>MIAGMPWWVIVVVALIFVSAYMSFKARVAESRLEQQFIEREGRIYIERIESEREARENRKREISN</sequence>
<dbReference type="OrthoDB" id="2454520at2"/>
<gene>
    <name evidence="2" type="ORF">CWR48_11385</name>
</gene>
<dbReference type="Pfam" id="PF14147">
    <property type="entry name" value="Spore_YhaL"/>
    <property type="match status" value="1"/>
</dbReference>
<dbReference type="RefSeq" id="WP_115773365.1">
    <property type="nucleotide sequence ID" value="NZ_PIOC01000017.1"/>
</dbReference>